<reference evidence="2 3" key="1">
    <citation type="submission" date="2023-03" db="EMBL/GenBank/DDBJ databases">
        <title>WGS of Gossypium arboreum.</title>
        <authorList>
            <person name="Yu D."/>
        </authorList>
    </citation>
    <scope>NUCLEOTIDE SEQUENCE [LARGE SCALE GENOMIC DNA]</scope>
    <source>
        <tissue evidence="2">Leaf</tissue>
    </source>
</reference>
<proteinExistence type="predicted"/>
<evidence type="ECO:0000256" key="1">
    <source>
        <dbReference type="SAM" id="MobiDB-lite"/>
    </source>
</evidence>
<evidence type="ECO:0000313" key="3">
    <source>
        <dbReference type="Proteomes" id="UP001358586"/>
    </source>
</evidence>
<sequence>MVKACSIAEKVLAYQELKAIVKEVGRRDIAKPIASRPTIVGRTNKSMREVEKEEVGEDSRGEDGGVAVDSKEAIGEAYIGAVV</sequence>
<accession>A0ABR0N0B6</accession>
<comment type="caution">
    <text evidence="2">The sequence shown here is derived from an EMBL/GenBank/DDBJ whole genome shotgun (WGS) entry which is preliminary data.</text>
</comment>
<feature type="region of interest" description="Disordered" evidence="1">
    <location>
        <begin position="40"/>
        <end position="66"/>
    </location>
</feature>
<gene>
    <name evidence="2" type="ORF">PVK06_038516</name>
</gene>
<organism evidence="2 3">
    <name type="scientific">Gossypium arboreum</name>
    <name type="common">Tree cotton</name>
    <name type="synonym">Gossypium nanking</name>
    <dbReference type="NCBI Taxonomy" id="29729"/>
    <lineage>
        <taxon>Eukaryota</taxon>
        <taxon>Viridiplantae</taxon>
        <taxon>Streptophyta</taxon>
        <taxon>Embryophyta</taxon>
        <taxon>Tracheophyta</taxon>
        <taxon>Spermatophyta</taxon>
        <taxon>Magnoliopsida</taxon>
        <taxon>eudicotyledons</taxon>
        <taxon>Gunneridae</taxon>
        <taxon>Pentapetalae</taxon>
        <taxon>rosids</taxon>
        <taxon>malvids</taxon>
        <taxon>Malvales</taxon>
        <taxon>Malvaceae</taxon>
        <taxon>Malvoideae</taxon>
        <taxon>Gossypium</taxon>
    </lineage>
</organism>
<evidence type="ECO:0000313" key="2">
    <source>
        <dbReference type="EMBL" id="KAK5783998.1"/>
    </source>
</evidence>
<name>A0ABR0N0B6_GOSAR</name>
<dbReference type="EMBL" id="JARKNE010000011">
    <property type="protein sequence ID" value="KAK5783998.1"/>
    <property type="molecule type" value="Genomic_DNA"/>
</dbReference>
<keyword evidence="3" id="KW-1185">Reference proteome</keyword>
<dbReference type="Proteomes" id="UP001358586">
    <property type="component" value="Chromosome 11"/>
</dbReference>
<protein>
    <submittedName>
        <fullName evidence="2">Uncharacterized protein</fullName>
    </submittedName>
</protein>
<feature type="compositionally biased region" description="Basic and acidic residues" evidence="1">
    <location>
        <begin position="46"/>
        <end position="66"/>
    </location>
</feature>